<accession>A0AAD7PYW1</accession>
<evidence type="ECO:0000256" key="1">
    <source>
        <dbReference type="SAM" id="Phobius"/>
    </source>
</evidence>
<protein>
    <submittedName>
        <fullName evidence="2">Uncharacterized protein</fullName>
    </submittedName>
</protein>
<reference evidence="2" key="1">
    <citation type="journal article" date="2023" name="Science">
        <title>Elucidation of the pathway for biosynthesis of saponin adjuvants from the soapbark tree.</title>
        <authorList>
            <person name="Reed J."/>
            <person name="Orme A."/>
            <person name="El-Demerdash A."/>
            <person name="Owen C."/>
            <person name="Martin L.B.B."/>
            <person name="Misra R.C."/>
            <person name="Kikuchi S."/>
            <person name="Rejzek M."/>
            <person name="Martin A.C."/>
            <person name="Harkess A."/>
            <person name="Leebens-Mack J."/>
            <person name="Louveau T."/>
            <person name="Stephenson M.J."/>
            <person name="Osbourn A."/>
        </authorList>
    </citation>
    <scope>NUCLEOTIDE SEQUENCE</scope>
    <source>
        <strain evidence="2">S10</strain>
    </source>
</reference>
<keyword evidence="1" id="KW-1133">Transmembrane helix</keyword>
<name>A0AAD7PYW1_QUISA</name>
<proteinExistence type="predicted"/>
<feature type="transmembrane region" description="Helical" evidence="1">
    <location>
        <begin position="56"/>
        <end position="80"/>
    </location>
</feature>
<feature type="transmembrane region" description="Helical" evidence="1">
    <location>
        <begin position="12"/>
        <end position="35"/>
    </location>
</feature>
<evidence type="ECO:0000313" key="3">
    <source>
        <dbReference type="Proteomes" id="UP001163823"/>
    </source>
</evidence>
<dbReference type="Proteomes" id="UP001163823">
    <property type="component" value="Chromosome 4"/>
</dbReference>
<sequence length="91" mass="10230">MELLELFFFPCWWPSFLLLLVAFTASIFSFVFLVLRRWVVFSNSSWAYGKVNLNSAFLLGRCGISSVLPAAVSLLSYWAVALSSKATIFHG</sequence>
<gene>
    <name evidence="2" type="ORF">O6P43_009707</name>
</gene>
<keyword evidence="3" id="KW-1185">Reference proteome</keyword>
<comment type="caution">
    <text evidence="2">The sequence shown here is derived from an EMBL/GenBank/DDBJ whole genome shotgun (WGS) entry which is preliminary data.</text>
</comment>
<dbReference type="EMBL" id="JARAOO010000004">
    <property type="protein sequence ID" value="KAJ7971717.1"/>
    <property type="molecule type" value="Genomic_DNA"/>
</dbReference>
<keyword evidence="1" id="KW-0472">Membrane</keyword>
<organism evidence="2 3">
    <name type="scientific">Quillaja saponaria</name>
    <name type="common">Soap bark tree</name>
    <dbReference type="NCBI Taxonomy" id="32244"/>
    <lineage>
        <taxon>Eukaryota</taxon>
        <taxon>Viridiplantae</taxon>
        <taxon>Streptophyta</taxon>
        <taxon>Embryophyta</taxon>
        <taxon>Tracheophyta</taxon>
        <taxon>Spermatophyta</taxon>
        <taxon>Magnoliopsida</taxon>
        <taxon>eudicotyledons</taxon>
        <taxon>Gunneridae</taxon>
        <taxon>Pentapetalae</taxon>
        <taxon>rosids</taxon>
        <taxon>fabids</taxon>
        <taxon>Fabales</taxon>
        <taxon>Quillajaceae</taxon>
        <taxon>Quillaja</taxon>
    </lineage>
</organism>
<dbReference type="KEGG" id="qsa:O6P43_009707"/>
<keyword evidence="1" id="KW-0812">Transmembrane</keyword>
<dbReference type="AlphaFoldDB" id="A0AAD7PYW1"/>
<evidence type="ECO:0000313" key="2">
    <source>
        <dbReference type="EMBL" id="KAJ7971717.1"/>
    </source>
</evidence>